<sequence length="641" mass="69071">MQQPPAPRPGLARYRIPASDIDALARGRVPLGTGRRLSDTERGRRMLMLRAVADTARDGAADLRSPLLPMRHALGVLVKVEQIRPDVVRDMLEHPGTGIWAVRVLDRLAAEHGPGPAAAAAPPLWVELGYLHSLAATALLRSGLEGTIRVPVRDGAVALPTLGRVRLAAPVVGTEDDRYGWATLHLPPPGGGPTVLTAADRTVAVPADLGTRQEPWLPLRVIPLAAEGRRVPTRLVLEDSDPYRDFRADARTPPSRYLTDHEAGRWRKLVSEAFDILTTRHPHTAALVTAALRVLVPLPEAPRFRIASASHNEAFGSAVIALPPDARDLAVTMVHEARHSILNGLLHQLPLLADTAAAEPRHYAQWRTDPRPLSGLLHGAYAFAGVAEFWRTERHAVSGPQADLGHFEFAVWSRGVLAALDTLCVSPGLTPLGRQFVTGLADESRPWADEAVPARAHAWALDETADLKAVWRARHLRPPRGAVDGWADCWLRGADPKTAPAISSRLRPEPNAGLPDARSEFRRILLADPGLLPARVRETAASRRPPAMTAADIHLLHGDPARAAQGYVRVLATAPGLPSAWVGLGLAAEHLGEPSAARALLRHPEAVRALHGNLAETTRRAPDPLTLADWVGRVPEAAGDD</sequence>
<proteinExistence type="predicted"/>
<dbReference type="RefSeq" id="WP_345675660.1">
    <property type="nucleotide sequence ID" value="NZ_BAABHS010000008.1"/>
</dbReference>
<dbReference type="EMBL" id="BAABHS010000008">
    <property type="protein sequence ID" value="GAA4961966.1"/>
    <property type="molecule type" value="Genomic_DNA"/>
</dbReference>
<reference evidence="2" key="1">
    <citation type="journal article" date="2019" name="Int. J. Syst. Evol. Microbiol.">
        <title>The Global Catalogue of Microorganisms (GCM) 10K type strain sequencing project: providing services to taxonomists for standard genome sequencing and annotation.</title>
        <authorList>
            <consortium name="The Broad Institute Genomics Platform"/>
            <consortium name="The Broad Institute Genome Sequencing Center for Infectious Disease"/>
            <person name="Wu L."/>
            <person name="Ma J."/>
        </authorList>
    </citation>
    <scope>NUCLEOTIDE SEQUENCE [LARGE SCALE GENOMIC DNA]</scope>
    <source>
        <strain evidence="2">JCM 17986</strain>
    </source>
</reference>
<dbReference type="SUPFAM" id="SSF48452">
    <property type="entry name" value="TPR-like"/>
    <property type="match status" value="1"/>
</dbReference>
<keyword evidence="2" id="KW-1185">Reference proteome</keyword>
<dbReference type="InterPro" id="IPR026337">
    <property type="entry name" value="AKG_HExxH"/>
</dbReference>
<evidence type="ECO:0000313" key="1">
    <source>
        <dbReference type="EMBL" id="GAA4961966.1"/>
    </source>
</evidence>
<name>A0ABP9H4W5_9ACTN</name>
<dbReference type="InterPro" id="IPR011990">
    <property type="entry name" value="TPR-like_helical_dom_sf"/>
</dbReference>
<gene>
    <name evidence="1" type="ORF">GCM10023205_26990</name>
</gene>
<dbReference type="Gene3D" id="1.25.40.10">
    <property type="entry name" value="Tetratricopeptide repeat domain"/>
    <property type="match status" value="1"/>
</dbReference>
<comment type="caution">
    <text evidence="1">The sequence shown here is derived from an EMBL/GenBank/DDBJ whole genome shotgun (WGS) entry which is preliminary data.</text>
</comment>
<evidence type="ECO:0000313" key="2">
    <source>
        <dbReference type="Proteomes" id="UP001500466"/>
    </source>
</evidence>
<dbReference type="Proteomes" id="UP001500466">
    <property type="component" value="Unassembled WGS sequence"/>
</dbReference>
<organism evidence="1 2">
    <name type="scientific">Yinghuangia aomiensis</name>
    <dbReference type="NCBI Taxonomy" id="676205"/>
    <lineage>
        <taxon>Bacteria</taxon>
        <taxon>Bacillati</taxon>
        <taxon>Actinomycetota</taxon>
        <taxon>Actinomycetes</taxon>
        <taxon>Kitasatosporales</taxon>
        <taxon>Streptomycetaceae</taxon>
        <taxon>Yinghuangia</taxon>
    </lineage>
</organism>
<protein>
    <submittedName>
        <fullName evidence="1">HEXXH motif domain-containing protein</fullName>
    </submittedName>
</protein>
<dbReference type="NCBIfam" id="TIGR04267">
    <property type="entry name" value="mod_HExxH"/>
    <property type="match status" value="1"/>
</dbReference>
<accession>A0ABP9H4W5</accession>